<accession>A0A6J4Q299</accession>
<dbReference type="AlphaFoldDB" id="A0A6J4Q299"/>
<dbReference type="EMBL" id="CADCUY010000499">
    <property type="protein sequence ID" value="CAA9428825.1"/>
    <property type="molecule type" value="Genomic_DNA"/>
</dbReference>
<feature type="compositionally biased region" description="Basic and acidic residues" evidence="1">
    <location>
        <begin position="1"/>
        <end position="14"/>
    </location>
</feature>
<gene>
    <name evidence="2" type="ORF">AVDCRST_MAG35-2455</name>
</gene>
<name>A0A6J4Q299_9ACTN</name>
<evidence type="ECO:0000256" key="1">
    <source>
        <dbReference type="SAM" id="MobiDB-lite"/>
    </source>
</evidence>
<proteinExistence type="predicted"/>
<feature type="region of interest" description="Disordered" evidence="1">
    <location>
        <begin position="1"/>
        <end position="46"/>
    </location>
</feature>
<protein>
    <submittedName>
        <fullName evidence="2">Uncharacterized protein</fullName>
    </submittedName>
</protein>
<organism evidence="2">
    <name type="scientific">uncultured Quadrisphaera sp</name>
    <dbReference type="NCBI Taxonomy" id="904978"/>
    <lineage>
        <taxon>Bacteria</taxon>
        <taxon>Bacillati</taxon>
        <taxon>Actinomycetota</taxon>
        <taxon>Actinomycetes</taxon>
        <taxon>Kineosporiales</taxon>
        <taxon>Kineosporiaceae</taxon>
        <taxon>Quadrisphaera</taxon>
        <taxon>environmental samples</taxon>
    </lineage>
</organism>
<sequence>MGEDRAAGDEREPPEPITVSISPDPTLVRRMTASQPPPGGTAVTGG</sequence>
<reference evidence="2" key="1">
    <citation type="submission" date="2020-02" db="EMBL/GenBank/DDBJ databases">
        <authorList>
            <person name="Meier V. D."/>
        </authorList>
    </citation>
    <scope>NUCLEOTIDE SEQUENCE</scope>
    <source>
        <strain evidence="2">AVDCRST_MAG35</strain>
    </source>
</reference>
<evidence type="ECO:0000313" key="2">
    <source>
        <dbReference type="EMBL" id="CAA9428825.1"/>
    </source>
</evidence>